<evidence type="ECO:0000256" key="6">
    <source>
        <dbReference type="ARBA" id="ARBA00022552"/>
    </source>
</evidence>
<evidence type="ECO:0000313" key="13">
    <source>
        <dbReference type="EMBL" id="KYC29328.1"/>
    </source>
</evidence>
<evidence type="ECO:0000256" key="3">
    <source>
        <dbReference type="ARBA" id="ARBA00012328"/>
    </source>
</evidence>
<comment type="caution">
    <text evidence="13">The sequence shown here is derived from an EMBL/GenBank/DDBJ whole genome shotgun (WGS) entry which is preliminary data.</text>
</comment>
<dbReference type="Proteomes" id="UP000243416">
    <property type="component" value="Unassembled WGS sequence"/>
</dbReference>
<evidence type="ECO:0000256" key="7">
    <source>
        <dbReference type="ARBA" id="ARBA00022603"/>
    </source>
</evidence>
<name>A0A656Z942_9PROT</name>
<dbReference type="AlphaFoldDB" id="A0A656Z942"/>
<protein>
    <recommendedName>
        <fullName evidence="4 12">Ribosomal RNA small subunit methyltransferase E</fullName>
        <ecNumber evidence="3 12">2.1.1.193</ecNumber>
    </recommendedName>
</protein>
<dbReference type="RefSeq" id="WP_067170083.1">
    <property type="nucleotide sequence ID" value="NZ_LFZK01000001.1"/>
</dbReference>
<dbReference type="EC" id="2.1.1.193" evidence="3 12"/>
<gene>
    <name evidence="13" type="ORF">ACY05_02015</name>
</gene>
<dbReference type="SUPFAM" id="SSF75217">
    <property type="entry name" value="alpha/beta knot"/>
    <property type="match status" value="1"/>
</dbReference>
<dbReference type="PIRSF" id="PIRSF015601">
    <property type="entry name" value="MTase_slr0722"/>
    <property type="match status" value="1"/>
</dbReference>
<dbReference type="PANTHER" id="PTHR30027">
    <property type="entry name" value="RIBOSOMAL RNA SMALL SUBUNIT METHYLTRANSFERASE E"/>
    <property type="match status" value="1"/>
</dbReference>
<dbReference type="NCBIfam" id="TIGR00046">
    <property type="entry name" value="RsmE family RNA methyltransferase"/>
    <property type="match status" value="1"/>
</dbReference>
<comment type="subcellular location">
    <subcellularLocation>
        <location evidence="1 12">Cytoplasm</location>
    </subcellularLocation>
</comment>
<evidence type="ECO:0000256" key="2">
    <source>
        <dbReference type="ARBA" id="ARBA00005528"/>
    </source>
</evidence>
<evidence type="ECO:0000256" key="12">
    <source>
        <dbReference type="PIRNR" id="PIRNR015601"/>
    </source>
</evidence>
<dbReference type="Pfam" id="PF20260">
    <property type="entry name" value="PUA_4"/>
    <property type="match status" value="1"/>
</dbReference>
<keyword evidence="14" id="KW-1185">Reference proteome</keyword>
<evidence type="ECO:0000313" key="14">
    <source>
        <dbReference type="Proteomes" id="UP000243416"/>
    </source>
</evidence>
<reference evidence="13 14" key="1">
    <citation type="journal article" date="2016" name="ISME J.">
        <title>Integrated multi-omics analyses reveal the biochemical mechanisms and phylogenetic relevance of anaerobic androgen biodegradation in the environment.</title>
        <authorList>
            <person name="Yang F.C."/>
            <person name="Chen Y.L."/>
            <person name="Tang S.L."/>
            <person name="Yu C.P."/>
            <person name="Wang P.H."/>
            <person name="Ismail W."/>
            <person name="Wang C.H."/>
            <person name="Ding J.Y."/>
            <person name="Yang C.Y."/>
            <person name="Yang C.Y."/>
            <person name="Chiang Y.R."/>
        </authorList>
    </citation>
    <scope>NUCLEOTIDE SEQUENCE [LARGE SCALE GENOMIC DNA]</scope>
    <source>
        <strain evidence="13 14">DSM 13999</strain>
    </source>
</reference>
<keyword evidence="6 12" id="KW-0698">rRNA processing</keyword>
<dbReference type="PANTHER" id="PTHR30027:SF3">
    <property type="entry name" value="16S RRNA (URACIL(1498)-N(3))-METHYLTRANSFERASE"/>
    <property type="match status" value="1"/>
</dbReference>
<dbReference type="InterPro" id="IPR029028">
    <property type="entry name" value="Alpha/beta_knot_MTases"/>
</dbReference>
<accession>A0A656Z942</accession>
<evidence type="ECO:0000256" key="4">
    <source>
        <dbReference type="ARBA" id="ARBA00013673"/>
    </source>
</evidence>
<dbReference type="InterPro" id="IPR015947">
    <property type="entry name" value="PUA-like_sf"/>
</dbReference>
<sequence>MIARFYCPDTAAAARLAPGRTVVLPDEVAHHAAKVLRLRAGDAVVLFDGTGGEYQAVIVESGSGAGRRLLARLDAWHEVEREAPLRVTLIQALPGGDKMDLVIQKAVELGVAAIQPVQARRSVVRLGGERAARRMVHWRQVAVAACEQSGRNRLPEVRELLDLPDYLAGAPAVPLRLLLSPHQGARLADLPRPAGEIQLLAGPEGGFEAAEEDMARSVGFQPLRLGPRILRTETAGLAALAAMMALWGDF</sequence>
<keyword evidence="5 12" id="KW-0963">Cytoplasm</keyword>
<evidence type="ECO:0000256" key="1">
    <source>
        <dbReference type="ARBA" id="ARBA00004496"/>
    </source>
</evidence>
<evidence type="ECO:0000256" key="9">
    <source>
        <dbReference type="ARBA" id="ARBA00022691"/>
    </source>
</evidence>
<proteinExistence type="inferred from homology"/>
<dbReference type="SUPFAM" id="SSF88697">
    <property type="entry name" value="PUA domain-like"/>
    <property type="match status" value="1"/>
</dbReference>
<keyword evidence="9 12" id="KW-0949">S-adenosyl-L-methionine</keyword>
<comment type="function">
    <text evidence="10 12">Specifically methylates the N3 position of the uracil ring of uridine 1498 (m3U1498) in 16S rRNA. Acts on the fully assembled 30S ribosomal subunit.</text>
</comment>
<dbReference type="Gene3D" id="3.40.1280.10">
    <property type="match status" value="1"/>
</dbReference>
<dbReference type="GO" id="GO:0070042">
    <property type="term" value="F:rRNA (uridine-N3-)-methyltransferase activity"/>
    <property type="evidence" value="ECO:0007669"/>
    <property type="project" value="TreeGrafter"/>
</dbReference>
<dbReference type="CDD" id="cd18084">
    <property type="entry name" value="RsmE-like"/>
    <property type="match status" value="1"/>
</dbReference>
<evidence type="ECO:0000256" key="11">
    <source>
        <dbReference type="ARBA" id="ARBA00047944"/>
    </source>
</evidence>
<dbReference type="InterPro" id="IPR006700">
    <property type="entry name" value="RsmE"/>
</dbReference>
<comment type="catalytic activity">
    <reaction evidence="11 12">
        <text>uridine(1498) in 16S rRNA + S-adenosyl-L-methionine = N(3)-methyluridine(1498) in 16S rRNA + S-adenosyl-L-homocysteine + H(+)</text>
        <dbReference type="Rhea" id="RHEA:42920"/>
        <dbReference type="Rhea" id="RHEA-COMP:10283"/>
        <dbReference type="Rhea" id="RHEA-COMP:10284"/>
        <dbReference type="ChEBI" id="CHEBI:15378"/>
        <dbReference type="ChEBI" id="CHEBI:57856"/>
        <dbReference type="ChEBI" id="CHEBI:59789"/>
        <dbReference type="ChEBI" id="CHEBI:65315"/>
        <dbReference type="ChEBI" id="CHEBI:74502"/>
        <dbReference type="EC" id="2.1.1.193"/>
    </reaction>
</comment>
<dbReference type="Gene3D" id="2.40.240.20">
    <property type="entry name" value="Hypothetical PUA domain-like, domain 1"/>
    <property type="match status" value="1"/>
</dbReference>
<keyword evidence="8 12" id="KW-0808">Transferase</keyword>
<dbReference type="NCBIfam" id="NF008692">
    <property type="entry name" value="PRK11713.1-5"/>
    <property type="match status" value="1"/>
</dbReference>
<evidence type="ECO:0000256" key="10">
    <source>
        <dbReference type="ARBA" id="ARBA00025699"/>
    </source>
</evidence>
<comment type="similarity">
    <text evidence="2 12">Belongs to the RNA methyltransferase RsmE family.</text>
</comment>
<dbReference type="InterPro" id="IPR029026">
    <property type="entry name" value="tRNA_m1G_MTases_N"/>
</dbReference>
<keyword evidence="7 12" id="KW-0489">Methyltransferase</keyword>
<dbReference type="GO" id="GO:0005737">
    <property type="term" value="C:cytoplasm"/>
    <property type="evidence" value="ECO:0007669"/>
    <property type="project" value="UniProtKB-SubCell"/>
</dbReference>
<dbReference type="InterPro" id="IPR046887">
    <property type="entry name" value="RsmE_PUA-like"/>
</dbReference>
<dbReference type="InterPro" id="IPR046886">
    <property type="entry name" value="RsmE_MTase_dom"/>
</dbReference>
<dbReference type="OrthoDB" id="9815641at2"/>
<evidence type="ECO:0000256" key="5">
    <source>
        <dbReference type="ARBA" id="ARBA00022490"/>
    </source>
</evidence>
<dbReference type="GO" id="GO:0070475">
    <property type="term" value="P:rRNA base methylation"/>
    <property type="evidence" value="ECO:0007669"/>
    <property type="project" value="TreeGrafter"/>
</dbReference>
<dbReference type="EMBL" id="LFZK01000001">
    <property type="protein sequence ID" value="KYC29328.1"/>
    <property type="molecule type" value="Genomic_DNA"/>
</dbReference>
<evidence type="ECO:0000256" key="8">
    <source>
        <dbReference type="ARBA" id="ARBA00022679"/>
    </source>
</evidence>
<dbReference type="Pfam" id="PF04452">
    <property type="entry name" value="Methyltrans_RNA"/>
    <property type="match status" value="1"/>
</dbReference>
<organism evidence="13 14">
    <name type="scientific">Sterolibacterium denitrificans</name>
    <dbReference type="NCBI Taxonomy" id="157592"/>
    <lineage>
        <taxon>Bacteria</taxon>
        <taxon>Pseudomonadati</taxon>
        <taxon>Pseudomonadota</taxon>
        <taxon>Betaproteobacteria</taxon>
        <taxon>Nitrosomonadales</taxon>
        <taxon>Sterolibacteriaceae</taxon>
        <taxon>Sterolibacterium</taxon>
    </lineage>
</organism>